<dbReference type="RefSeq" id="XP_001317891.1">
    <property type="nucleotide sequence ID" value="XM_001317856.1"/>
</dbReference>
<dbReference type="GO" id="GO:0005840">
    <property type="term" value="C:ribosome"/>
    <property type="evidence" value="ECO:0007669"/>
    <property type="project" value="UniProtKB-KW"/>
</dbReference>
<dbReference type="InterPro" id="IPR023442">
    <property type="entry name" value="Ribosomal_eL24_CS"/>
</dbReference>
<reference evidence="6" key="1">
    <citation type="submission" date="2006-10" db="EMBL/GenBank/DDBJ databases">
        <authorList>
            <person name="Amadeo P."/>
            <person name="Zhao Q."/>
            <person name="Wortman J."/>
            <person name="Fraser-Liggett C."/>
            <person name="Carlton J."/>
        </authorList>
    </citation>
    <scope>NUCLEOTIDE SEQUENCE</scope>
    <source>
        <strain evidence="6">G3</strain>
    </source>
</reference>
<dbReference type="EMBL" id="DS113443">
    <property type="protein sequence ID" value="EAY05668.1"/>
    <property type="molecule type" value="Genomic_DNA"/>
</dbReference>
<dbReference type="PROSITE" id="PS01073">
    <property type="entry name" value="RIBOSOMAL_L24E"/>
    <property type="match status" value="1"/>
</dbReference>
<accession>A2ENX8</accession>
<evidence type="ECO:0000256" key="2">
    <source>
        <dbReference type="ARBA" id="ARBA00005647"/>
    </source>
</evidence>
<dbReference type="InParanoid" id="A2ENX8"/>
<dbReference type="GO" id="GO:0003735">
    <property type="term" value="F:structural constituent of ribosome"/>
    <property type="evidence" value="ECO:0007669"/>
    <property type="project" value="InterPro"/>
</dbReference>
<evidence type="ECO:0000313" key="7">
    <source>
        <dbReference type="Proteomes" id="UP000001542"/>
    </source>
</evidence>
<reference evidence="6" key="2">
    <citation type="journal article" date="2007" name="Science">
        <title>Draft genome sequence of the sexually transmitted pathogen Trichomonas vaginalis.</title>
        <authorList>
            <person name="Carlton J.M."/>
            <person name="Hirt R.P."/>
            <person name="Silva J.C."/>
            <person name="Delcher A.L."/>
            <person name="Schatz M."/>
            <person name="Zhao Q."/>
            <person name="Wortman J.R."/>
            <person name="Bidwell S.L."/>
            <person name="Alsmark U.C.M."/>
            <person name="Besteiro S."/>
            <person name="Sicheritz-Ponten T."/>
            <person name="Noel C.J."/>
            <person name="Dacks J.B."/>
            <person name="Foster P.G."/>
            <person name="Simillion C."/>
            <person name="Van de Peer Y."/>
            <person name="Miranda-Saavedra D."/>
            <person name="Barton G.J."/>
            <person name="Westrop G.D."/>
            <person name="Mueller S."/>
            <person name="Dessi D."/>
            <person name="Fiori P.L."/>
            <person name="Ren Q."/>
            <person name="Paulsen I."/>
            <person name="Zhang H."/>
            <person name="Bastida-Corcuera F.D."/>
            <person name="Simoes-Barbosa A."/>
            <person name="Brown M.T."/>
            <person name="Hayes R.D."/>
            <person name="Mukherjee M."/>
            <person name="Okumura C.Y."/>
            <person name="Schneider R."/>
            <person name="Smith A.J."/>
            <person name="Vanacova S."/>
            <person name="Villalvazo M."/>
            <person name="Haas B.J."/>
            <person name="Pertea M."/>
            <person name="Feldblyum T.V."/>
            <person name="Utterback T.R."/>
            <person name="Shu C.L."/>
            <person name="Osoegawa K."/>
            <person name="de Jong P.J."/>
            <person name="Hrdy I."/>
            <person name="Horvathova L."/>
            <person name="Zubacova Z."/>
            <person name="Dolezal P."/>
            <person name="Malik S.B."/>
            <person name="Logsdon J.M. Jr."/>
            <person name="Henze K."/>
            <person name="Gupta A."/>
            <person name="Wang C.C."/>
            <person name="Dunne R.L."/>
            <person name="Upcroft J.A."/>
            <person name="Upcroft P."/>
            <person name="White O."/>
            <person name="Salzberg S.L."/>
            <person name="Tang P."/>
            <person name="Chiu C.-H."/>
            <person name="Lee Y.-S."/>
            <person name="Embley T.M."/>
            <person name="Coombs G.H."/>
            <person name="Mottram J.C."/>
            <person name="Tachezy J."/>
            <person name="Fraser-Liggett C.M."/>
            <person name="Johnson P.J."/>
        </authorList>
    </citation>
    <scope>NUCLEOTIDE SEQUENCE [LARGE SCALE GENOMIC DNA]</scope>
    <source>
        <strain evidence="6">G3</strain>
    </source>
</reference>
<dbReference type="FunFam" id="2.30.170.20:FF:000001">
    <property type="entry name" value="probable ribosome biogenesis protein RLP24"/>
    <property type="match status" value="1"/>
</dbReference>
<dbReference type="Gene3D" id="2.30.170.20">
    <property type="entry name" value="Ribosomal protein L24e"/>
    <property type="match status" value="1"/>
</dbReference>
<dbReference type="InterPro" id="IPR056366">
    <property type="entry name" value="Ribosomal_eL24"/>
</dbReference>
<dbReference type="KEGG" id="tva:4763537"/>
<dbReference type="AlphaFoldDB" id="A2ENX8"/>
<feature type="domain" description="TRASH" evidence="5">
    <location>
        <begin position="7"/>
        <end position="45"/>
    </location>
</feature>
<keyword evidence="6" id="KW-0687">Ribonucleoprotein</keyword>
<dbReference type="SUPFAM" id="SSF57716">
    <property type="entry name" value="Glucocorticoid receptor-like (DNA-binding domain)"/>
    <property type="match status" value="1"/>
</dbReference>
<dbReference type="eggNOG" id="KOG1723">
    <property type="taxonomic scope" value="Eukaryota"/>
</dbReference>
<gene>
    <name evidence="6" type="ORF">TVAG_216440</name>
</gene>
<dbReference type="FunCoup" id="A2ENX8">
    <property type="interactions" value="677"/>
</dbReference>
<dbReference type="GO" id="GO:0042273">
    <property type="term" value="P:ribosomal large subunit biogenesis"/>
    <property type="evidence" value="ECO:0000318"/>
    <property type="project" value="GO_Central"/>
</dbReference>
<proteinExistence type="inferred from homology"/>
<evidence type="ECO:0000313" key="6">
    <source>
        <dbReference type="EMBL" id="EAY05668.1"/>
    </source>
</evidence>
<dbReference type="VEuPathDB" id="TrichDB:TVAG_216440"/>
<dbReference type="InterPro" id="IPR000988">
    <property type="entry name" value="Ribosomal_eL24-rel_N"/>
</dbReference>
<dbReference type="InterPro" id="IPR038630">
    <property type="entry name" value="L24e/L24_sf"/>
</dbReference>
<dbReference type="CDD" id="cd00472">
    <property type="entry name" value="Ribosomal_L24e_L24"/>
    <property type="match status" value="1"/>
</dbReference>
<dbReference type="OMA" id="TCYFCSG"/>
<name>A2ENX8_TRIV3</name>
<dbReference type="SMR" id="A2ENX8"/>
<keyword evidence="6" id="KW-0689">Ribosomal protein</keyword>
<keyword evidence="4" id="KW-0539">Nucleus</keyword>
<dbReference type="Proteomes" id="UP000001542">
    <property type="component" value="Unassembled WGS sequence"/>
</dbReference>
<evidence type="ECO:0000256" key="4">
    <source>
        <dbReference type="ARBA" id="ARBA00023242"/>
    </source>
</evidence>
<dbReference type="OrthoDB" id="10262490at2759"/>
<protein>
    <submittedName>
        <fullName evidence="6">Ribosomal protein L24e, putative</fullName>
    </submittedName>
</protein>
<dbReference type="PANTHER" id="PTHR10792:SF8">
    <property type="entry name" value="RIBOSOME BIOGENESIS PROTEIN RLP24-RELATED"/>
    <property type="match status" value="1"/>
</dbReference>
<evidence type="ECO:0000259" key="5">
    <source>
        <dbReference type="SMART" id="SM00746"/>
    </source>
</evidence>
<comment type="subcellular location">
    <subcellularLocation>
        <location evidence="1">Nucleus</location>
    </subcellularLocation>
</comment>
<dbReference type="GO" id="GO:0005730">
    <property type="term" value="C:nucleolus"/>
    <property type="evidence" value="ECO:0000318"/>
    <property type="project" value="GO_Central"/>
</dbReference>
<dbReference type="InterPro" id="IPR011017">
    <property type="entry name" value="TRASH_dom"/>
</dbReference>
<keyword evidence="3" id="KW-0690">Ribosome biogenesis</keyword>
<sequence length="178" mass="21240">MVRIEKCSFCGGPIWPGHGTVYVRNDCKVFRFCKSKCRKFWMKKKNPRKFSWTKAFRAAMGKDLVVDNVYDFETRCNRPVKYDRDLVATTLRTMRLIDEIRMKREEAHWERRMQTAAAIETRAKLFDIAQNIDLYTKVPEVQRDAVQRAEAEIEAHKQQMKEDSYKLNMKFKEMKNAQ</sequence>
<organism evidence="6 7">
    <name type="scientific">Trichomonas vaginalis (strain ATCC PRA-98 / G3)</name>
    <dbReference type="NCBI Taxonomy" id="412133"/>
    <lineage>
        <taxon>Eukaryota</taxon>
        <taxon>Metamonada</taxon>
        <taxon>Parabasalia</taxon>
        <taxon>Trichomonadida</taxon>
        <taxon>Trichomonadidae</taxon>
        <taxon>Trichomonas</taxon>
    </lineage>
</organism>
<keyword evidence="7" id="KW-1185">Reference proteome</keyword>
<dbReference type="VEuPathDB" id="TrichDB:TVAGG3_0249630"/>
<dbReference type="PANTHER" id="PTHR10792">
    <property type="entry name" value="60S RIBOSOMAL PROTEIN L24"/>
    <property type="match status" value="1"/>
</dbReference>
<dbReference type="STRING" id="5722.A2ENX8"/>
<evidence type="ECO:0000256" key="3">
    <source>
        <dbReference type="ARBA" id="ARBA00022517"/>
    </source>
</evidence>
<dbReference type="SMART" id="SM00746">
    <property type="entry name" value="TRASH"/>
    <property type="match status" value="1"/>
</dbReference>
<evidence type="ECO:0000256" key="1">
    <source>
        <dbReference type="ARBA" id="ARBA00004123"/>
    </source>
</evidence>
<comment type="similarity">
    <text evidence="2">Belongs to the eukaryotic ribosomal protein eL24 family.</text>
</comment>
<dbReference type="Pfam" id="PF01246">
    <property type="entry name" value="Ribosomal_L24e"/>
    <property type="match status" value="1"/>
</dbReference>